<feature type="chain" id="PRO_5042219276" evidence="4">
    <location>
        <begin position="23"/>
        <end position="306"/>
    </location>
</feature>
<dbReference type="InterPro" id="IPR033121">
    <property type="entry name" value="PEPTIDASE_A1"/>
</dbReference>
<keyword evidence="3" id="KW-0378">Hydrolase</keyword>
<dbReference type="KEGG" id="qsa:O6P43_001750"/>
<gene>
    <name evidence="6" type="ORF">O6P43_001750</name>
</gene>
<evidence type="ECO:0000256" key="3">
    <source>
        <dbReference type="ARBA" id="ARBA00022801"/>
    </source>
</evidence>
<dbReference type="Gene3D" id="2.40.70.10">
    <property type="entry name" value="Acid Proteases"/>
    <property type="match status" value="1"/>
</dbReference>
<dbReference type="Proteomes" id="UP001163823">
    <property type="component" value="Chromosome 1"/>
</dbReference>
<evidence type="ECO:0000313" key="6">
    <source>
        <dbReference type="EMBL" id="KAJ7982652.1"/>
    </source>
</evidence>
<evidence type="ECO:0000256" key="4">
    <source>
        <dbReference type="SAM" id="SignalP"/>
    </source>
</evidence>
<dbReference type="InterPro" id="IPR021109">
    <property type="entry name" value="Peptidase_aspartic_dom_sf"/>
</dbReference>
<accession>A0AAD7QJN6</accession>
<comment type="caution">
    <text evidence="6">The sequence shown here is derived from an EMBL/GenBank/DDBJ whole genome shotgun (WGS) entry which is preliminary data.</text>
</comment>
<organism evidence="6 7">
    <name type="scientific">Quillaja saponaria</name>
    <name type="common">Soap bark tree</name>
    <dbReference type="NCBI Taxonomy" id="32244"/>
    <lineage>
        <taxon>Eukaryota</taxon>
        <taxon>Viridiplantae</taxon>
        <taxon>Streptophyta</taxon>
        <taxon>Embryophyta</taxon>
        <taxon>Tracheophyta</taxon>
        <taxon>Spermatophyta</taxon>
        <taxon>Magnoliopsida</taxon>
        <taxon>eudicotyledons</taxon>
        <taxon>Gunneridae</taxon>
        <taxon>Pentapetalae</taxon>
        <taxon>rosids</taxon>
        <taxon>fabids</taxon>
        <taxon>Fabales</taxon>
        <taxon>Quillajaceae</taxon>
        <taxon>Quillaja</taxon>
    </lineage>
</organism>
<sequence>MNYNRPMSSLFALSVSLVSSGGWQMQQSHLSISLVYITEVFKGLKSWAALGFGATPTANPTHDPSPGMPAAKMGPVRIELRIASSSTTTISLISVFSVILKTIPLWTDHSSSCCCCFKSRRLSCREWTLTSPTLLIISGSMRVELVQKHDPRFNENNTNKTELECIKEFAHRDSIRYSMISQRREGKSHSHSHRRKARETFFVMPIQRGRDFRIGEYFVQVKVGTPAQKFWLIADTVSDLTWFNCRHGCGRNCSTHKGRSKIKNRRVFLPERSATIEKVACSSDTCQVQLNNLFSRTICPNPSDPC</sequence>
<dbReference type="PANTHER" id="PTHR47967:SF69">
    <property type="entry name" value="ASPARTIC PROTEINASE NANA, CHLOROPLAST"/>
    <property type="match status" value="1"/>
</dbReference>
<feature type="signal peptide" evidence="4">
    <location>
        <begin position="1"/>
        <end position="22"/>
    </location>
</feature>
<name>A0AAD7QJN6_QUISA</name>
<evidence type="ECO:0000313" key="7">
    <source>
        <dbReference type="Proteomes" id="UP001163823"/>
    </source>
</evidence>
<dbReference type="InterPro" id="IPR051708">
    <property type="entry name" value="Plant_Aspart_Prot_A1"/>
</dbReference>
<reference evidence="6 7" key="1">
    <citation type="journal article" date="2023" name="Science">
        <title>Elucidation of the pathway for biosynthesis of saponin adjuvants from the soapbark tree.</title>
        <authorList>
            <person name="Reed J."/>
            <person name="Orme A."/>
            <person name="El-Demerdash A."/>
            <person name="Owen C."/>
            <person name="Martin L.B.B."/>
            <person name="Misra R.C."/>
            <person name="Kikuchi S."/>
            <person name="Rejzek M."/>
            <person name="Martin A.C."/>
            <person name="Harkess A."/>
            <person name="Leebens-Mack J."/>
            <person name="Louveau T."/>
            <person name="Stephenson M.J."/>
            <person name="Osbourn A."/>
        </authorList>
    </citation>
    <scope>NUCLEOTIDE SEQUENCE [LARGE SCALE GENOMIC DNA]</scope>
    <source>
        <strain evidence="6">S10</strain>
    </source>
</reference>
<dbReference type="Pfam" id="PF14543">
    <property type="entry name" value="TAXi_N"/>
    <property type="match status" value="1"/>
</dbReference>
<keyword evidence="4" id="KW-0732">Signal</keyword>
<dbReference type="PROSITE" id="PS51767">
    <property type="entry name" value="PEPTIDASE_A1"/>
    <property type="match status" value="1"/>
</dbReference>
<evidence type="ECO:0000259" key="5">
    <source>
        <dbReference type="PROSITE" id="PS51767"/>
    </source>
</evidence>
<feature type="domain" description="Peptidase A1" evidence="5">
    <location>
        <begin position="217"/>
        <end position="306"/>
    </location>
</feature>
<keyword evidence="2 6" id="KW-0645">Protease</keyword>
<dbReference type="PANTHER" id="PTHR47967">
    <property type="entry name" value="OS07G0603500 PROTEIN-RELATED"/>
    <property type="match status" value="1"/>
</dbReference>
<dbReference type="EMBL" id="JARAOO010000001">
    <property type="protein sequence ID" value="KAJ7982652.1"/>
    <property type="molecule type" value="Genomic_DNA"/>
</dbReference>
<dbReference type="AlphaFoldDB" id="A0AAD7QJN6"/>
<dbReference type="SUPFAM" id="SSF50630">
    <property type="entry name" value="Acid proteases"/>
    <property type="match status" value="1"/>
</dbReference>
<proteinExistence type="inferred from homology"/>
<evidence type="ECO:0000256" key="2">
    <source>
        <dbReference type="ARBA" id="ARBA00022670"/>
    </source>
</evidence>
<dbReference type="GO" id="GO:0008233">
    <property type="term" value="F:peptidase activity"/>
    <property type="evidence" value="ECO:0007669"/>
    <property type="project" value="UniProtKB-KW"/>
</dbReference>
<comment type="similarity">
    <text evidence="1">Belongs to the peptidase A1 family.</text>
</comment>
<dbReference type="GO" id="GO:0006508">
    <property type="term" value="P:proteolysis"/>
    <property type="evidence" value="ECO:0007669"/>
    <property type="project" value="UniProtKB-KW"/>
</dbReference>
<protein>
    <submittedName>
        <fullName evidence="6">Aspartyl protease family protein 2</fullName>
    </submittedName>
</protein>
<evidence type="ECO:0000256" key="1">
    <source>
        <dbReference type="ARBA" id="ARBA00007447"/>
    </source>
</evidence>
<dbReference type="InterPro" id="IPR032861">
    <property type="entry name" value="TAXi_N"/>
</dbReference>
<keyword evidence="7" id="KW-1185">Reference proteome</keyword>